<evidence type="ECO:0000256" key="3">
    <source>
        <dbReference type="ARBA" id="ARBA00023242"/>
    </source>
</evidence>
<dbReference type="InterPro" id="IPR023093">
    <property type="entry name" value="ScpA-like_C"/>
</dbReference>
<dbReference type="GO" id="GO:0007062">
    <property type="term" value="P:sister chromatid cohesion"/>
    <property type="evidence" value="ECO:0007669"/>
    <property type="project" value="InterPro"/>
</dbReference>
<dbReference type="InterPro" id="IPR006910">
    <property type="entry name" value="Rad21_Rec8_N"/>
</dbReference>
<dbReference type="PANTHER" id="PTHR12585:SF73">
    <property type="entry name" value="SISTER CHROMATID COHESION 1 PROTEIN 2"/>
    <property type="match status" value="1"/>
</dbReference>
<name>A0AAV6J4N6_9ERIC</name>
<dbReference type="CDD" id="cd21793">
    <property type="entry name" value="Rad21_Rec8_M_AtSYN1-like"/>
    <property type="match status" value="1"/>
</dbReference>
<feature type="domain" description="Rad21/Rec8-like protein C-terminal eukaryotic" evidence="4">
    <location>
        <begin position="616"/>
        <end position="665"/>
    </location>
</feature>
<dbReference type="SUPFAM" id="SSF46785">
    <property type="entry name" value="Winged helix' DNA-binding domain"/>
    <property type="match status" value="1"/>
</dbReference>
<evidence type="ECO:0000313" key="6">
    <source>
        <dbReference type="EMBL" id="KAG5534737.1"/>
    </source>
</evidence>
<keyword evidence="7" id="KW-1185">Reference proteome</keyword>
<dbReference type="EMBL" id="JACTNZ010000008">
    <property type="protein sequence ID" value="KAG5534737.1"/>
    <property type="molecule type" value="Genomic_DNA"/>
</dbReference>
<sequence>MFYSQCLLSKKGTLGTIWVAAHCLKRVKKDQVAQTDISSSVAFPHRFSSFFLNTEKILADEVPVVSYRVLGYLLLGVVRIYSMKVKYLFHDCRHVLIKIKDFAGKKKANIHIEANCAPSLSITRPERLELDTFDLQILEDGSGNTVRPDEDIVLAGIQNVRRNEGSRYCLLDKWVLVSVVYYNTDQPGWQAFNSSASFLPFNLQFLCEEDAEHFETCSIAYTPVKDVLSPYSMGNDVVGSQSHDLTNSEASIEKLRGDNFSLPERLDPMSLCEFDEEPDLDRQRGEEHGTEIEETEMCNAKNVSIDEEESPDTLKSFAEEQNMDAEHLRPVEEILLDTRKCPSIMKDRPIVITVDVTPQSKCPNASGATTPEFMVVKTPAAREAARVSRKRKCLFDDIIFRVSVFATLENFEAAYHDHLGGTRLVKESIDDSSDLVSKRKKAPYTPLHAWKAHKIANLPHTFLEPLFHCEFSLELRSLSSKKELKSPEAVEPVEVPEKIGEIGSPAVHRTPDDTVIAPSTPVTCSTSLRSHDVRDSTNLDTVGPASSFENTGDIFSRNKDAEFDTFPVNEVTNSGQGDNQETNEWSIETRLLVNSTLARYLCRTFLKTKKQGGDAVVNLSQVLKCKTKSENARVFYEILALKTGGYVDVKQRAPYEDILILETPKLKVSCES</sequence>
<feature type="domain" description="Rad21/Rec8-like protein N-terminal" evidence="5">
    <location>
        <begin position="1"/>
        <end position="112"/>
    </location>
</feature>
<evidence type="ECO:0000259" key="4">
    <source>
        <dbReference type="Pfam" id="PF04824"/>
    </source>
</evidence>
<dbReference type="PANTHER" id="PTHR12585">
    <property type="entry name" value="SCC1 / RAD21 FAMILY MEMBER"/>
    <property type="match status" value="1"/>
</dbReference>
<organism evidence="6 7">
    <name type="scientific">Rhododendron griersonianum</name>
    <dbReference type="NCBI Taxonomy" id="479676"/>
    <lineage>
        <taxon>Eukaryota</taxon>
        <taxon>Viridiplantae</taxon>
        <taxon>Streptophyta</taxon>
        <taxon>Embryophyta</taxon>
        <taxon>Tracheophyta</taxon>
        <taxon>Spermatophyta</taxon>
        <taxon>Magnoliopsida</taxon>
        <taxon>eudicotyledons</taxon>
        <taxon>Gunneridae</taxon>
        <taxon>Pentapetalae</taxon>
        <taxon>asterids</taxon>
        <taxon>Ericales</taxon>
        <taxon>Ericaceae</taxon>
        <taxon>Ericoideae</taxon>
        <taxon>Rhodoreae</taxon>
        <taxon>Rhododendron</taxon>
    </lineage>
</organism>
<dbReference type="GO" id="GO:0005634">
    <property type="term" value="C:nucleus"/>
    <property type="evidence" value="ECO:0007669"/>
    <property type="project" value="UniProtKB-SubCell"/>
</dbReference>
<dbReference type="GO" id="GO:0008278">
    <property type="term" value="C:cohesin complex"/>
    <property type="evidence" value="ECO:0007669"/>
    <property type="project" value="InterPro"/>
</dbReference>
<evidence type="ECO:0000259" key="5">
    <source>
        <dbReference type="Pfam" id="PF04825"/>
    </source>
</evidence>
<dbReference type="InterPro" id="IPR039781">
    <property type="entry name" value="Rad21/Rec8-like"/>
</dbReference>
<dbReference type="GO" id="GO:1990414">
    <property type="term" value="P:replication-born double-strand break repair via sister chromatid exchange"/>
    <property type="evidence" value="ECO:0007669"/>
    <property type="project" value="TreeGrafter"/>
</dbReference>
<proteinExistence type="inferred from homology"/>
<reference evidence="6" key="1">
    <citation type="submission" date="2020-08" db="EMBL/GenBank/DDBJ databases">
        <title>Plant Genome Project.</title>
        <authorList>
            <person name="Zhang R.-G."/>
        </authorList>
    </citation>
    <scope>NUCLEOTIDE SEQUENCE</scope>
    <source>
        <strain evidence="6">WSP0</strain>
        <tissue evidence="6">Leaf</tissue>
    </source>
</reference>
<dbReference type="Proteomes" id="UP000823749">
    <property type="component" value="Chromosome 8"/>
</dbReference>
<evidence type="ECO:0000256" key="1">
    <source>
        <dbReference type="ARBA" id="ARBA00004123"/>
    </source>
</evidence>
<comment type="subcellular location">
    <subcellularLocation>
        <location evidence="1">Nucleus</location>
    </subcellularLocation>
</comment>
<dbReference type="AlphaFoldDB" id="A0AAV6J4N6"/>
<evidence type="ECO:0000256" key="2">
    <source>
        <dbReference type="ARBA" id="ARBA00009870"/>
    </source>
</evidence>
<accession>A0AAV6J4N6</accession>
<gene>
    <name evidence="6" type="ORF">RHGRI_022754</name>
</gene>
<dbReference type="Pfam" id="PF04825">
    <property type="entry name" value="Rad21_Rec8_N"/>
    <property type="match status" value="1"/>
</dbReference>
<keyword evidence="3" id="KW-0539">Nucleus</keyword>
<dbReference type="Gene3D" id="1.10.10.580">
    <property type="entry name" value="Structural maintenance of chromosome 1. Chain E"/>
    <property type="match status" value="1"/>
</dbReference>
<comment type="caution">
    <text evidence="6">The sequence shown here is derived from an EMBL/GenBank/DDBJ whole genome shotgun (WGS) entry which is preliminary data.</text>
</comment>
<dbReference type="GO" id="GO:0003682">
    <property type="term" value="F:chromatin binding"/>
    <property type="evidence" value="ECO:0007669"/>
    <property type="project" value="TreeGrafter"/>
</dbReference>
<evidence type="ECO:0008006" key="8">
    <source>
        <dbReference type="Google" id="ProtNLM"/>
    </source>
</evidence>
<protein>
    <recommendedName>
        <fullName evidence="8">Sister chromatid cohesion 1 protein 2</fullName>
    </recommendedName>
</protein>
<comment type="similarity">
    <text evidence="2">Belongs to the rad21 family.</text>
</comment>
<evidence type="ECO:0000313" key="7">
    <source>
        <dbReference type="Proteomes" id="UP000823749"/>
    </source>
</evidence>
<dbReference type="Pfam" id="PF04824">
    <property type="entry name" value="Rad21_Rec8"/>
    <property type="match status" value="1"/>
</dbReference>
<dbReference type="InterPro" id="IPR006909">
    <property type="entry name" value="Rad21/Rec8_C_eu"/>
</dbReference>
<dbReference type="InterPro" id="IPR036390">
    <property type="entry name" value="WH_DNA-bd_sf"/>
</dbReference>